<gene>
    <name evidence="1" type="ORF">EMQ25_13015</name>
</gene>
<accession>A0A433X858</accession>
<dbReference type="InterPro" id="IPR049874">
    <property type="entry name" value="ROK_cs"/>
</dbReference>
<dbReference type="AlphaFoldDB" id="A0A433X858"/>
<dbReference type="Pfam" id="PF00480">
    <property type="entry name" value="ROK"/>
    <property type="match status" value="1"/>
</dbReference>
<dbReference type="InterPro" id="IPR000600">
    <property type="entry name" value="ROK"/>
</dbReference>
<name>A0A433X858_9HYPH</name>
<sequence length="334" mass="34175">MTQSTPSGRLPATIGVDIGGTRYKICWLGAEGGPRDVISRPTGGHRQVGTVLAEIAEAIAETRAAAIHAGHDILAVGVGIPAVLDLQGGRIVLLPNFSGSWQNFRLAAALEALVRLPVHIINDARAYTLAESRLGAGRGVADLLAITLGTGVGGGLVLSGALRFGPNHMAGEFGHITYDPHGARCGCGARGCIEAYASGSAIAAAALRPLLQGRMPILRELIGNEPARLDADAVARAAAAGEPEAEEIYAQVAHVLGLGIAHVMKIADISCVVVGGGVAAAGEVLLSPLREAVRANSIVFGAFQPRIVRAEVEQAGAAGAALWAREETMKGSRA</sequence>
<reference evidence="1 2" key="1">
    <citation type="journal article" date="2016" name="Int. J. Syst. Evol. Microbiol.">
        <title>Arsenicitalea aurantiaca gen. nov., sp. nov., a new member of the family Hyphomicrobiaceae, isolated from high-arsenic sediment.</title>
        <authorList>
            <person name="Mu Y."/>
            <person name="Zhou L."/>
            <person name="Zeng X.C."/>
            <person name="Liu L."/>
            <person name="Pan Y."/>
            <person name="Chen X."/>
            <person name="Wang J."/>
            <person name="Li S."/>
            <person name="Li W.J."/>
            <person name="Wang Y."/>
        </authorList>
    </citation>
    <scope>NUCLEOTIDE SEQUENCE [LARGE SCALE GENOMIC DNA]</scope>
    <source>
        <strain evidence="1 2">42-50</strain>
    </source>
</reference>
<dbReference type="PANTHER" id="PTHR18964:SF169">
    <property type="entry name" value="N-ACETYLMANNOSAMINE KINASE"/>
    <property type="match status" value="1"/>
</dbReference>
<evidence type="ECO:0000313" key="1">
    <source>
        <dbReference type="EMBL" id="RUT30230.1"/>
    </source>
</evidence>
<dbReference type="Proteomes" id="UP000281547">
    <property type="component" value="Unassembled WGS sequence"/>
</dbReference>
<dbReference type="OrthoDB" id="9810372at2"/>
<dbReference type="PROSITE" id="PS01125">
    <property type="entry name" value="ROK"/>
    <property type="match status" value="1"/>
</dbReference>
<dbReference type="EMBL" id="RZNJ01000004">
    <property type="protein sequence ID" value="RUT30230.1"/>
    <property type="molecule type" value="Genomic_DNA"/>
</dbReference>
<dbReference type="RefSeq" id="WP_127189011.1">
    <property type="nucleotide sequence ID" value="NZ_RZNJ01000004.1"/>
</dbReference>
<proteinExistence type="predicted"/>
<organism evidence="1 2">
    <name type="scientific">Arsenicitalea aurantiaca</name>
    <dbReference type="NCBI Taxonomy" id="1783274"/>
    <lineage>
        <taxon>Bacteria</taxon>
        <taxon>Pseudomonadati</taxon>
        <taxon>Pseudomonadota</taxon>
        <taxon>Alphaproteobacteria</taxon>
        <taxon>Hyphomicrobiales</taxon>
        <taxon>Devosiaceae</taxon>
        <taxon>Arsenicitalea</taxon>
    </lineage>
</organism>
<dbReference type="PANTHER" id="PTHR18964">
    <property type="entry name" value="ROK (REPRESSOR, ORF, KINASE) FAMILY"/>
    <property type="match status" value="1"/>
</dbReference>
<dbReference type="SUPFAM" id="SSF53067">
    <property type="entry name" value="Actin-like ATPase domain"/>
    <property type="match status" value="1"/>
</dbReference>
<keyword evidence="2" id="KW-1185">Reference proteome</keyword>
<dbReference type="InterPro" id="IPR043129">
    <property type="entry name" value="ATPase_NBD"/>
</dbReference>
<evidence type="ECO:0000313" key="2">
    <source>
        <dbReference type="Proteomes" id="UP000281547"/>
    </source>
</evidence>
<comment type="caution">
    <text evidence="1">The sequence shown here is derived from an EMBL/GenBank/DDBJ whole genome shotgun (WGS) entry which is preliminary data.</text>
</comment>
<protein>
    <submittedName>
        <fullName evidence="1">ROK family protein</fullName>
    </submittedName>
</protein>
<dbReference type="Gene3D" id="3.30.420.40">
    <property type="match status" value="2"/>
</dbReference>